<dbReference type="CDD" id="cd02209">
    <property type="entry name" value="cupin_XRE_C"/>
    <property type="match status" value="1"/>
</dbReference>
<dbReference type="PROSITE" id="PS50943">
    <property type="entry name" value="HTH_CROC1"/>
    <property type="match status" value="1"/>
</dbReference>
<gene>
    <name evidence="5" type="ORF">AM592_02890</name>
</gene>
<reference evidence="6" key="1">
    <citation type="submission" date="2015-08" db="EMBL/GenBank/DDBJ databases">
        <title>Genome sequencing project for genomic taxonomy and phylogenomics of Bacillus-like bacteria.</title>
        <authorList>
            <person name="Liu B."/>
            <person name="Wang J."/>
            <person name="Zhu Y."/>
            <person name="Liu G."/>
            <person name="Chen Q."/>
            <person name="Chen Z."/>
            <person name="Lan J."/>
            <person name="Che J."/>
            <person name="Ge C."/>
            <person name="Shi H."/>
            <person name="Pan Z."/>
            <person name="Liu X."/>
        </authorList>
    </citation>
    <scope>NUCLEOTIDE SEQUENCE [LARGE SCALE GENOMIC DNA]</scope>
    <source>
        <strain evidence="6">FJAT-4402</strain>
    </source>
</reference>
<accession>A0A0M4FP91</accession>
<dbReference type="GO" id="GO:0003677">
    <property type="term" value="F:DNA binding"/>
    <property type="evidence" value="ECO:0007669"/>
    <property type="project" value="UniProtKB-KW"/>
</dbReference>
<dbReference type="Pfam" id="PF07883">
    <property type="entry name" value="Cupin_2"/>
    <property type="match status" value="1"/>
</dbReference>
<dbReference type="CDD" id="cd00093">
    <property type="entry name" value="HTH_XRE"/>
    <property type="match status" value="1"/>
</dbReference>
<evidence type="ECO:0000256" key="1">
    <source>
        <dbReference type="ARBA" id="ARBA00023015"/>
    </source>
</evidence>
<dbReference type="Gene3D" id="1.10.260.40">
    <property type="entry name" value="lambda repressor-like DNA-binding domains"/>
    <property type="match status" value="1"/>
</dbReference>
<dbReference type="SMART" id="SM00530">
    <property type="entry name" value="HTH_XRE"/>
    <property type="match status" value="1"/>
</dbReference>
<dbReference type="Pfam" id="PF01381">
    <property type="entry name" value="HTH_3"/>
    <property type="match status" value="1"/>
</dbReference>
<evidence type="ECO:0000313" key="5">
    <source>
        <dbReference type="EMBL" id="ALC80647.1"/>
    </source>
</evidence>
<organism evidence="5 6">
    <name type="scientific">Bacillus gobiensis</name>
    <dbReference type="NCBI Taxonomy" id="1441095"/>
    <lineage>
        <taxon>Bacteria</taxon>
        <taxon>Bacillati</taxon>
        <taxon>Bacillota</taxon>
        <taxon>Bacilli</taxon>
        <taxon>Bacillales</taxon>
        <taxon>Bacillaceae</taxon>
        <taxon>Bacillus</taxon>
    </lineage>
</organism>
<dbReference type="InterPro" id="IPR001387">
    <property type="entry name" value="Cro/C1-type_HTH"/>
</dbReference>
<keyword evidence="3" id="KW-0804">Transcription</keyword>
<dbReference type="PANTHER" id="PTHR46797:SF23">
    <property type="entry name" value="HTH-TYPE TRANSCRIPTIONAL REGULATOR SUTR"/>
    <property type="match status" value="1"/>
</dbReference>
<dbReference type="InterPro" id="IPR011051">
    <property type="entry name" value="RmlC_Cupin_sf"/>
</dbReference>
<keyword evidence="6" id="KW-1185">Reference proteome</keyword>
<dbReference type="SUPFAM" id="SSF47413">
    <property type="entry name" value="lambda repressor-like DNA-binding domains"/>
    <property type="match status" value="1"/>
</dbReference>
<dbReference type="InterPro" id="IPR013096">
    <property type="entry name" value="Cupin_2"/>
</dbReference>
<sequence length="183" mass="20701">MEDIQLKIAANLKRLRKERNYTFDQLSALTGVSKGMLAQIERGTSSPTVSTLWKIANGLKVSFSSILEDEMKKATLVKKEDQPCVKSSDDNYHVYPYFSFDQNKKFEIYFIDLLPGCRHESDGHHSGVEEYVLVSEGTVHITIGENEYVISDGDALSFEANGPHCYENRGGKKASVFHFIYYS</sequence>
<feature type="domain" description="HTH cro/C1-type" evidence="4">
    <location>
        <begin position="12"/>
        <end position="66"/>
    </location>
</feature>
<dbReference type="SUPFAM" id="SSF51182">
    <property type="entry name" value="RmlC-like cupins"/>
    <property type="match status" value="1"/>
</dbReference>
<dbReference type="Proteomes" id="UP000067625">
    <property type="component" value="Chromosome"/>
</dbReference>
<dbReference type="STRING" id="1441095.AM592_02890"/>
<protein>
    <recommendedName>
        <fullName evidence="4">HTH cro/C1-type domain-containing protein</fullName>
    </recommendedName>
</protein>
<dbReference type="InterPro" id="IPR014710">
    <property type="entry name" value="RmlC-like_jellyroll"/>
</dbReference>
<dbReference type="GO" id="GO:0005829">
    <property type="term" value="C:cytosol"/>
    <property type="evidence" value="ECO:0007669"/>
    <property type="project" value="TreeGrafter"/>
</dbReference>
<evidence type="ECO:0000256" key="2">
    <source>
        <dbReference type="ARBA" id="ARBA00023125"/>
    </source>
</evidence>
<evidence type="ECO:0000313" key="6">
    <source>
        <dbReference type="Proteomes" id="UP000067625"/>
    </source>
</evidence>
<dbReference type="GO" id="GO:0003700">
    <property type="term" value="F:DNA-binding transcription factor activity"/>
    <property type="evidence" value="ECO:0007669"/>
    <property type="project" value="TreeGrafter"/>
</dbReference>
<dbReference type="InterPro" id="IPR010982">
    <property type="entry name" value="Lambda_DNA-bd_dom_sf"/>
</dbReference>
<dbReference type="InterPro" id="IPR050807">
    <property type="entry name" value="TransReg_Diox_bact_type"/>
</dbReference>
<dbReference type="OrthoDB" id="9781521at2"/>
<dbReference type="EMBL" id="CP012600">
    <property type="protein sequence ID" value="ALC80647.1"/>
    <property type="molecule type" value="Genomic_DNA"/>
</dbReference>
<proteinExistence type="predicted"/>
<dbReference type="PATRIC" id="fig|1441095.3.peg.632"/>
<keyword evidence="1" id="KW-0805">Transcription regulation</keyword>
<evidence type="ECO:0000256" key="3">
    <source>
        <dbReference type="ARBA" id="ARBA00023163"/>
    </source>
</evidence>
<dbReference type="AlphaFoldDB" id="A0A0M4FP91"/>
<keyword evidence="2" id="KW-0238">DNA-binding</keyword>
<reference evidence="5 6" key="2">
    <citation type="journal article" date="2016" name="Int. J. Syst. Evol. Microbiol.">
        <title>Bacillus gobiensis sp. nov., isolated from a soil sample.</title>
        <authorList>
            <person name="Liu B."/>
            <person name="Liu G.H."/>
            <person name="Cetin S."/>
            <person name="Schumann P."/>
            <person name="Pan Z.Z."/>
            <person name="Chen Q.Q."/>
        </authorList>
    </citation>
    <scope>NUCLEOTIDE SEQUENCE [LARGE SCALE GENOMIC DNA]</scope>
    <source>
        <strain evidence="5 6">FJAT-4402</strain>
    </source>
</reference>
<name>A0A0M4FP91_9BACI</name>
<dbReference type="RefSeq" id="WP_053602387.1">
    <property type="nucleotide sequence ID" value="NZ_CP012600.1"/>
</dbReference>
<evidence type="ECO:0000259" key="4">
    <source>
        <dbReference type="PROSITE" id="PS50943"/>
    </source>
</evidence>
<dbReference type="PANTHER" id="PTHR46797">
    <property type="entry name" value="HTH-TYPE TRANSCRIPTIONAL REGULATOR"/>
    <property type="match status" value="1"/>
</dbReference>
<dbReference type="Gene3D" id="2.60.120.10">
    <property type="entry name" value="Jelly Rolls"/>
    <property type="match status" value="1"/>
</dbReference>